<comment type="caution">
    <text evidence="3">The sequence shown here is derived from an EMBL/GenBank/DDBJ whole genome shotgun (WGS) entry which is preliminary data.</text>
</comment>
<dbReference type="InterPro" id="IPR002701">
    <property type="entry name" value="CM_II_prokaryot"/>
</dbReference>
<organism evidence="3 4">
    <name type="scientific">Kitasatospora paranensis</name>
    <dbReference type="NCBI Taxonomy" id="258053"/>
    <lineage>
        <taxon>Bacteria</taxon>
        <taxon>Bacillati</taxon>
        <taxon>Actinomycetota</taxon>
        <taxon>Actinomycetes</taxon>
        <taxon>Kitasatosporales</taxon>
        <taxon>Streptomycetaceae</taxon>
        <taxon>Kitasatospora</taxon>
    </lineage>
</organism>
<dbReference type="Gene3D" id="1.20.59.10">
    <property type="entry name" value="Chorismate mutase"/>
    <property type="match status" value="1"/>
</dbReference>
<proteinExistence type="predicted"/>
<dbReference type="InterPro" id="IPR036979">
    <property type="entry name" value="CM_dom_sf"/>
</dbReference>
<dbReference type="RefSeq" id="WP_345705681.1">
    <property type="nucleotide sequence ID" value="NZ_BAABKV010000001.1"/>
</dbReference>
<dbReference type="Pfam" id="PF01817">
    <property type="entry name" value="CM_2"/>
    <property type="match status" value="1"/>
</dbReference>
<dbReference type="SMART" id="SM00830">
    <property type="entry name" value="CM_2"/>
    <property type="match status" value="1"/>
</dbReference>
<protein>
    <submittedName>
        <fullName evidence="3">Chorismate mutase</fullName>
    </submittedName>
</protein>
<feature type="domain" description="Chorismate mutase" evidence="2">
    <location>
        <begin position="2"/>
        <end position="92"/>
    </location>
</feature>
<accession>A0ABW2G2U5</accession>
<evidence type="ECO:0000313" key="4">
    <source>
        <dbReference type="Proteomes" id="UP001596435"/>
    </source>
</evidence>
<sequence length="100" mass="11089">MTTVDPRITDLRQRIDALDEQLVAVLAERVAVVREVSRYKTDEASVKAPDRVEQVVAKVRALADGHGLPADLVERLYRLLIAELTAVELACVEERVAGRP</sequence>
<dbReference type="PROSITE" id="PS51168">
    <property type="entry name" value="CHORISMATE_MUT_2"/>
    <property type="match status" value="1"/>
</dbReference>
<dbReference type="InterPro" id="IPR036263">
    <property type="entry name" value="Chorismate_II_sf"/>
</dbReference>
<dbReference type="InterPro" id="IPR051331">
    <property type="entry name" value="Chorismate_mutase-related"/>
</dbReference>
<keyword evidence="1" id="KW-0413">Isomerase</keyword>
<dbReference type="Proteomes" id="UP001596435">
    <property type="component" value="Unassembled WGS sequence"/>
</dbReference>
<gene>
    <name evidence="3" type="ORF">ACFQMG_25910</name>
</gene>
<dbReference type="PANTHER" id="PTHR38041:SF1">
    <property type="entry name" value="CHORISMATE MUTASE"/>
    <property type="match status" value="1"/>
</dbReference>
<evidence type="ECO:0000313" key="3">
    <source>
        <dbReference type="EMBL" id="MFC7182992.1"/>
    </source>
</evidence>
<reference evidence="4" key="1">
    <citation type="journal article" date="2019" name="Int. J. Syst. Evol. Microbiol.">
        <title>The Global Catalogue of Microorganisms (GCM) 10K type strain sequencing project: providing services to taxonomists for standard genome sequencing and annotation.</title>
        <authorList>
            <consortium name="The Broad Institute Genomics Platform"/>
            <consortium name="The Broad Institute Genome Sequencing Center for Infectious Disease"/>
            <person name="Wu L."/>
            <person name="Ma J."/>
        </authorList>
    </citation>
    <scope>NUCLEOTIDE SEQUENCE [LARGE SCALE GENOMIC DNA]</scope>
    <source>
        <strain evidence="4">CGMCC 1.12859</strain>
    </source>
</reference>
<dbReference type="SUPFAM" id="SSF48600">
    <property type="entry name" value="Chorismate mutase II"/>
    <property type="match status" value="1"/>
</dbReference>
<keyword evidence="4" id="KW-1185">Reference proteome</keyword>
<dbReference type="EMBL" id="JBHTAJ010000057">
    <property type="protein sequence ID" value="MFC7182992.1"/>
    <property type="molecule type" value="Genomic_DNA"/>
</dbReference>
<name>A0ABW2G2U5_9ACTN</name>
<evidence type="ECO:0000256" key="1">
    <source>
        <dbReference type="ARBA" id="ARBA00023235"/>
    </source>
</evidence>
<evidence type="ECO:0000259" key="2">
    <source>
        <dbReference type="PROSITE" id="PS51168"/>
    </source>
</evidence>
<dbReference type="PANTHER" id="PTHR38041">
    <property type="entry name" value="CHORISMATE MUTASE"/>
    <property type="match status" value="1"/>
</dbReference>